<evidence type="ECO:0000313" key="2">
    <source>
        <dbReference type="Proteomes" id="UP000309997"/>
    </source>
</evidence>
<accession>A0ACC4AN99</accession>
<gene>
    <name evidence="1" type="ORF">D5086_030132</name>
</gene>
<reference evidence="1 2" key="1">
    <citation type="journal article" date="2024" name="Plant Biotechnol. J.">
        <title>Genome and CRISPR/Cas9 system of a widespread forest tree (Populus alba) in the world.</title>
        <authorList>
            <person name="Liu Y.J."/>
            <person name="Jiang P.F."/>
            <person name="Han X.M."/>
            <person name="Li X.Y."/>
            <person name="Wang H.M."/>
            <person name="Wang Y.J."/>
            <person name="Wang X.X."/>
            <person name="Zeng Q.Y."/>
        </authorList>
    </citation>
    <scope>NUCLEOTIDE SEQUENCE [LARGE SCALE GENOMIC DNA]</scope>
    <source>
        <strain evidence="2">cv. PAL-ZL1</strain>
    </source>
</reference>
<comment type="caution">
    <text evidence="1">The sequence shown here is derived from an EMBL/GenBank/DDBJ whole genome shotgun (WGS) entry which is preliminary data.</text>
</comment>
<dbReference type="Proteomes" id="UP000309997">
    <property type="component" value="Unassembled WGS sequence"/>
</dbReference>
<dbReference type="EMBL" id="RCHU02000017">
    <property type="protein sequence ID" value="KAL3567481.1"/>
    <property type="molecule type" value="Genomic_DNA"/>
</dbReference>
<sequence length="423" mass="47758">MVPQGFRFNPTDEELIQFLDRKASGQEMPLHFILETNVYEREPQDLECAFKDNERNRNNAVKTNWIMYEYSLESRTTDWRLCKIKHKGKPSVQEEMESMRKQYSSRNDFEAGSSTIFVGGQQQQEQTSSRPTNYEGYDHESYYQWNNMQQSPPSPYDPYLPAPPSTSSGHYYVEQQEKLESSDGHPFPSLCSRSQRYVDSCEISMCEKETRASTHAWNMEMNVSDCIHKSSVKGWQLLGIKRLSKKSQGSAPLPELPKAQTVASGPKASELKAKLEAEQHALLVQLGTVTRTSARLRNVQPDVNLDQSYEALKRQKKNAEATQAGVLIGNVLLILLFVFPSYLNDVLKHVKLQDTFYMLNFGADTDIAASAAEDKSRRQDSVQAMPPEEAGADDMNPDRPESSSADDSRRETSGGEASGHTEG</sequence>
<evidence type="ECO:0000313" key="1">
    <source>
        <dbReference type="EMBL" id="KAL3567481.1"/>
    </source>
</evidence>
<name>A0ACC4AN99_POPAL</name>
<proteinExistence type="predicted"/>
<organism evidence="1 2">
    <name type="scientific">Populus alba</name>
    <name type="common">White poplar</name>
    <dbReference type="NCBI Taxonomy" id="43335"/>
    <lineage>
        <taxon>Eukaryota</taxon>
        <taxon>Viridiplantae</taxon>
        <taxon>Streptophyta</taxon>
        <taxon>Embryophyta</taxon>
        <taxon>Tracheophyta</taxon>
        <taxon>Spermatophyta</taxon>
        <taxon>Magnoliopsida</taxon>
        <taxon>eudicotyledons</taxon>
        <taxon>Gunneridae</taxon>
        <taxon>Pentapetalae</taxon>
        <taxon>rosids</taxon>
        <taxon>fabids</taxon>
        <taxon>Malpighiales</taxon>
        <taxon>Salicaceae</taxon>
        <taxon>Saliceae</taxon>
        <taxon>Populus</taxon>
    </lineage>
</organism>
<keyword evidence="2" id="KW-1185">Reference proteome</keyword>
<protein>
    <submittedName>
        <fullName evidence="1">Uncharacterized protein</fullName>
    </submittedName>
</protein>